<gene>
    <name evidence="1" type="ORF">C2G38_2196385</name>
</gene>
<organism evidence="1 2">
    <name type="scientific">Gigaspora rosea</name>
    <dbReference type="NCBI Taxonomy" id="44941"/>
    <lineage>
        <taxon>Eukaryota</taxon>
        <taxon>Fungi</taxon>
        <taxon>Fungi incertae sedis</taxon>
        <taxon>Mucoromycota</taxon>
        <taxon>Glomeromycotina</taxon>
        <taxon>Glomeromycetes</taxon>
        <taxon>Diversisporales</taxon>
        <taxon>Gigasporaceae</taxon>
        <taxon>Gigaspora</taxon>
    </lineage>
</organism>
<keyword evidence="2" id="KW-1185">Reference proteome</keyword>
<reference evidence="1 2" key="1">
    <citation type="submission" date="2018-06" db="EMBL/GenBank/DDBJ databases">
        <title>Comparative genomics reveals the genomic features of Rhizophagus irregularis, R. cerebriforme, R. diaphanum and Gigaspora rosea, and their symbiotic lifestyle signature.</title>
        <authorList>
            <person name="Morin E."/>
            <person name="San Clemente H."/>
            <person name="Chen E.C.H."/>
            <person name="De La Providencia I."/>
            <person name="Hainaut M."/>
            <person name="Kuo A."/>
            <person name="Kohler A."/>
            <person name="Murat C."/>
            <person name="Tang N."/>
            <person name="Roy S."/>
            <person name="Loubradou J."/>
            <person name="Henrissat B."/>
            <person name="Grigoriev I.V."/>
            <person name="Corradi N."/>
            <person name="Roux C."/>
            <person name="Martin F.M."/>
        </authorList>
    </citation>
    <scope>NUCLEOTIDE SEQUENCE [LARGE SCALE GENOMIC DNA]</scope>
    <source>
        <strain evidence="1 2">DAOM 194757</strain>
    </source>
</reference>
<comment type="caution">
    <text evidence="1">The sequence shown here is derived from an EMBL/GenBank/DDBJ whole genome shotgun (WGS) entry which is preliminary data.</text>
</comment>
<sequence>MKSDMAMYLDAVGISNSSIDTFADLGITTTSRTVTQHKIAISKEHASTVESALAQHIENAMVLNIDDYHSIHTKRVPNTTTTSDAAHLATILMNPITTQWAITKINIHNPYLVNTELIKINMENKLKEKRSTCSMKNTILIDLQEDAYVKAISTITNVPSMQQYIERGNIIPISRSAWQEISLIVETKFGPLCKDAEYLVLKGLFDNVIPLVLDIYAVFFQSGDFNAYFESCFHNELPKFSDSKGEIFHSFLRRITQKNTEAQQIIKYGYYINQLHLDNNGFRENFARTSTWAIQEYSAKDITALIKKSACFLLQCFSNIYICFYYNKLLILFPLQTSPSFKRKCDENIEAIPLIAIKMPEA</sequence>
<protein>
    <submittedName>
        <fullName evidence="1">Uncharacterized protein</fullName>
    </submittedName>
</protein>
<proteinExistence type="predicted"/>
<evidence type="ECO:0000313" key="2">
    <source>
        <dbReference type="Proteomes" id="UP000266673"/>
    </source>
</evidence>
<dbReference type="AlphaFoldDB" id="A0A397UXS1"/>
<dbReference type="Proteomes" id="UP000266673">
    <property type="component" value="Unassembled WGS sequence"/>
</dbReference>
<dbReference type="EMBL" id="QKWP01000874">
    <property type="protein sequence ID" value="RIB13977.1"/>
    <property type="molecule type" value="Genomic_DNA"/>
</dbReference>
<dbReference type="OrthoDB" id="2447160at2759"/>
<name>A0A397UXS1_9GLOM</name>
<evidence type="ECO:0000313" key="1">
    <source>
        <dbReference type="EMBL" id="RIB13977.1"/>
    </source>
</evidence>
<dbReference type="STRING" id="44941.A0A397UXS1"/>
<accession>A0A397UXS1</accession>